<evidence type="ECO:0000313" key="1">
    <source>
        <dbReference type="EMBL" id="MCR6678886.1"/>
    </source>
</evidence>
<dbReference type="EMBL" id="JANPXH010000547">
    <property type="protein sequence ID" value="MCR6678886.1"/>
    <property type="molecule type" value="Genomic_DNA"/>
</dbReference>
<organism evidence="1 2">
    <name type="scientific">Escherichia marmotae</name>
    <dbReference type="NCBI Taxonomy" id="1499973"/>
    <lineage>
        <taxon>Bacteria</taxon>
        <taxon>Pseudomonadati</taxon>
        <taxon>Pseudomonadota</taxon>
        <taxon>Gammaproteobacteria</taxon>
        <taxon>Enterobacterales</taxon>
        <taxon>Enterobacteriaceae</taxon>
        <taxon>Escherichia</taxon>
    </lineage>
</organism>
<protein>
    <recommendedName>
        <fullName evidence="3">Gluconolaconase</fullName>
    </recommendedName>
</protein>
<sequence>TCCPEATVRKFDPTGGLQKVLGLQVGALVFDSSGRIYSSQFPVPGAEDLVVVFDQEGRVLARFGGVPGSPDGMGFPWGIALDGAGNIYVSDY</sequence>
<dbReference type="SUPFAM" id="SSF101898">
    <property type="entry name" value="NHL repeat"/>
    <property type="match status" value="1"/>
</dbReference>
<comment type="caution">
    <text evidence="1">The sequence shown here is derived from an EMBL/GenBank/DDBJ whole genome shotgun (WGS) entry which is preliminary data.</text>
</comment>
<dbReference type="Gene3D" id="2.120.10.30">
    <property type="entry name" value="TolB, C-terminal domain"/>
    <property type="match status" value="1"/>
</dbReference>
<proteinExistence type="predicted"/>
<evidence type="ECO:0000313" key="2">
    <source>
        <dbReference type="Proteomes" id="UP001206878"/>
    </source>
</evidence>
<gene>
    <name evidence="1" type="ORF">NVV43_25630</name>
</gene>
<name>A0AAW5N0N7_9ESCH</name>
<feature type="non-terminal residue" evidence="1">
    <location>
        <position position="1"/>
    </location>
</feature>
<dbReference type="AlphaFoldDB" id="A0AAW5N0N7"/>
<reference evidence="1" key="1">
    <citation type="submission" date="2022-07" db="EMBL/GenBank/DDBJ databases">
        <title>Diversity of ethanolamine utilization by human commensal Escherichia coli.</title>
        <authorList>
            <person name="Jubelin G."/>
        </authorList>
    </citation>
    <scope>NUCLEOTIDE SEQUENCE</scope>
    <source>
        <strain evidence="1">S1</strain>
    </source>
</reference>
<dbReference type="Proteomes" id="UP001206878">
    <property type="component" value="Unassembled WGS sequence"/>
</dbReference>
<dbReference type="InterPro" id="IPR011042">
    <property type="entry name" value="6-blade_b-propeller_TolB-like"/>
</dbReference>
<accession>A0AAW5N0N7</accession>
<evidence type="ECO:0008006" key="3">
    <source>
        <dbReference type="Google" id="ProtNLM"/>
    </source>
</evidence>
<feature type="non-terminal residue" evidence="1">
    <location>
        <position position="92"/>
    </location>
</feature>